<evidence type="ECO:0000256" key="3">
    <source>
        <dbReference type="ARBA" id="ARBA00022475"/>
    </source>
</evidence>
<feature type="transmembrane region" description="Helical" evidence="7">
    <location>
        <begin position="132"/>
        <end position="153"/>
    </location>
</feature>
<dbReference type="PANTHER" id="PTHR30151">
    <property type="entry name" value="ALKANE SULFONATE ABC TRANSPORTER-RELATED, MEMBRANE SUBUNIT"/>
    <property type="match status" value="1"/>
</dbReference>
<dbReference type="PROSITE" id="PS50928">
    <property type="entry name" value="ABC_TM1"/>
    <property type="match status" value="1"/>
</dbReference>
<evidence type="ECO:0000256" key="1">
    <source>
        <dbReference type="ARBA" id="ARBA00004651"/>
    </source>
</evidence>
<feature type="transmembrane region" description="Helical" evidence="7">
    <location>
        <begin position="226"/>
        <end position="244"/>
    </location>
</feature>
<evidence type="ECO:0000256" key="2">
    <source>
        <dbReference type="ARBA" id="ARBA00022448"/>
    </source>
</evidence>
<dbReference type="Proteomes" id="UP001589692">
    <property type="component" value="Unassembled WGS sequence"/>
</dbReference>
<keyword evidence="4 7" id="KW-0812">Transmembrane</keyword>
<organism evidence="9 10">
    <name type="scientific">Rhizobium puerariae</name>
    <dbReference type="NCBI Taxonomy" id="1585791"/>
    <lineage>
        <taxon>Bacteria</taxon>
        <taxon>Pseudomonadati</taxon>
        <taxon>Pseudomonadota</taxon>
        <taxon>Alphaproteobacteria</taxon>
        <taxon>Hyphomicrobiales</taxon>
        <taxon>Rhizobiaceae</taxon>
        <taxon>Rhizobium/Agrobacterium group</taxon>
        <taxon>Rhizobium</taxon>
    </lineage>
</organism>
<dbReference type="Pfam" id="PF00528">
    <property type="entry name" value="BPD_transp_1"/>
    <property type="match status" value="1"/>
</dbReference>
<dbReference type="CDD" id="cd06261">
    <property type="entry name" value="TM_PBP2"/>
    <property type="match status" value="1"/>
</dbReference>
<keyword evidence="2 7" id="KW-0813">Transport</keyword>
<keyword evidence="5 7" id="KW-1133">Transmembrane helix</keyword>
<evidence type="ECO:0000256" key="7">
    <source>
        <dbReference type="RuleBase" id="RU363032"/>
    </source>
</evidence>
<feature type="transmembrane region" description="Helical" evidence="7">
    <location>
        <begin position="42"/>
        <end position="60"/>
    </location>
</feature>
<evidence type="ECO:0000313" key="10">
    <source>
        <dbReference type="Proteomes" id="UP001589692"/>
    </source>
</evidence>
<dbReference type="EMBL" id="JBHMAA010000008">
    <property type="protein sequence ID" value="MFB9948680.1"/>
    <property type="molecule type" value="Genomic_DNA"/>
</dbReference>
<evidence type="ECO:0000313" key="9">
    <source>
        <dbReference type="EMBL" id="MFB9948680.1"/>
    </source>
</evidence>
<dbReference type="InterPro" id="IPR000515">
    <property type="entry name" value="MetI-like"/>
</dbReference>
<proteinExistence type="inferred from homology"/>
<keyword evidence="10" id="KW-1185">Reference proteome</keyword>
<evidence type="ECO:0000259" key="8">
    <source>
        <dbReference type="PROSITE" id="PS50928"/>
    </source>
</evidence>
<feature type="transmembrane region" description="Helical" evidence="7">
    <location>
        <begin position="159"/>
        <end position="178"/>
    </location>
</feature>
<accession>A0ABV6ADN3</accession>
<comment type="caution">
    <text evidence="9">The sequence shown here is derived from an EMBL/GenBank/DDBJ whole genome shotgun (WGS) entry which is preliminary data.</text>
</comment>
<keyword evidence="3" id="KW-1003">Cell membrane</keyword>
<name>A0ABV6ADN3_9HYPH</name>
<feature type="transmembrane region" description="Helical" evidence="7">
    <location>
        <begin position="100"/>
        <end position="120"/>
    </location>
</feature>
<dbReference type="Gene3D" id="1.10.3720.10">
    <property type="entry name" value="MetI-like"/>
    <property type="match status" value="1"/>
</dbReference>
<gene>
    <name evidence="9" type="ORF">ACFFP0_07460</name>
</gene>
<feature type="transmembrane region" description="Helical" evidence="7">
    <location>
        <begin position="250"/>
        <end position="269"/>
    </location>
</feature>
<dbReference type="PANTHER" id="PTHR30151:SF38">
    <property type="entry name" value="ALIPHATIC SULFONATES TRANSPORT PERMEASE PROTEIN SSUC-RELATED"/>
    <property type="match status" value="1"/>
</dbReference>
<comment type="similarity">
    <text evidence="7">Belongs to the binding-protein-dependent transport system permease family.</text>
</comment>
<evidence type="ECO:0000256" key="5">
    <source>
        <dbReference type="ARBA" id="ARBA00022989"/>
    </source>
</evidence>
<feature type="domain" description="ABC transmembrane type-1" evidence="8">
    <location>
        <begin position="89"/>
        <end position="273"/>
    </location>
</feature>
<dbReference type="RefSeq" id="WP_377258319.1">
    <property type="nucleotide sequence ID" value="NZ_JBHMAA010000008.1"/>
</dbReference>
<dbReference type="InterPro" id="IPR035906">
    <property type="entry name" value="MetI-like_sf"/>
</dbReference>
<reference evidence="9 10" key="1">
    <citation type="submission" date="2024-09" db="EMBL/GenBank/DDBJ databases">
        <authorList>
            <person name="Sun Q."/>
            <person name="Mori K."/>
        </authorList>
    </citation>
    <scope>NUCLEOTIDE SEQUENCE [LARGE SCALE GENOMIC DNA]</scope>
    <source>
        <strain evidence="9 10">TBRC 4938</strain>
    </source>
</reference>
<evidence type="ECO:0000256" key="6">
    <source>
        <dbReference type="ARBA" id="ARBA00023136"/>
    </source>
</evidence>
<sequence length="289" mass="31373">MSDVTFKSSAAIAGIPFDRAADRRLRGIVPAAPRPPGWAGKVVLGLTVPLALLALWSYAVHQEWLAEQILPDPRLVYETTLDLLLTGQLPSELAVSLGRVAAGLVIGGGLGLFFGLAFGLVRPLDVYVAPTVRAICLVPSLGWLPFFMLLFGIGEALKIILIAKTCFLPLMVGAYEGIRSRPRKYDDVARALELPWLARVRLVVWPSILPAVLTGVRQALSRGWKVLILVEMISSAAGLGYLTMWGRKAFQLDVVFATMIVIGLVGWALDFALAKFQHRVTGWSFKSAA</sequence>
<keyword evidence="6 7" id="KW-0472">Membrane</keyword>
<protein>
    <submittedName>
        <fullName evidence="9">ABC transporter permease</fullName>
    </submittedName>
</protein>
<comment type="subcellular location">
    <subcellularLocation>
        <location evidence="1 7">Cell membrane</location>
        <topology evidence="1 7">Multi-pass membrane protein</topology>
    </subcellularLocation>
</comment>
<evidence type="ECO:0000256" key="4">
    <source>
        <dbReference type="ARBA" id="ARBA00022692"/>
    </source>
</evidence>
<dbReference type="SUPFAM" id="SSF161098">
    <property type="entry name" value="MetI-like"/>
    <property type="match status" value="1"/>
</dbReference>